<dbReference type="RefSeq" id="WP_024317631.1">
    <property type="nucleotide sequence ID" value="NZ_ATTO01000059.1"/>
</dbReference>
<dbReference type="Proteomes" id="UP000019443">
    <property type="component" value="Plasmid pLPU83d"/>
</dbReference>
<dbReference type="AlphaFoldDB" id="W6RQL9"/>
<proteinExistence type="predicted"/>
<accession>W6RQL9</accession>
<reference evidence="1" key="1">
    <citation type="submission" date="2013-11" db="EMBL/GenBank/DDBJ databases">
        <title>Draft genome sequence of the broad-host-range Rhizobium sp. LPU83 strain, a member of the low-genetic diversity Oregon-like Rhizobium sp. group.</title>
        <authorList>
            <person name="Wibberg D."/>
            <person name="Puehler A."/>
            <person name="Schlueter A."/>
        </authorList>
    </citation>
    <scope>NUCLEOTIDE SEQUENCE [LARGE SCALE GENOMIC DNA]</scope>
    <source>
        <strain evidence="1">LPU83</strain>
        <plasmid evidence="1">pLPU83d</plasmid>
    </source>
</reference>
<keyword evidence="1" id="KW-0614">Plasmid</keyword>
<protein>
    <submittedName>
        <fullName evidence="1">Uncharacterized protein</fullName>
    </submittedName>
</protein>
<keyword evidence="2" id="KW-1185">Reference proteome</keyword>
<dbReference type="HOGENOM" id="CLU_2318174_0_0_5"/>
<name>W6RQL9_9HYPH</name>
<gene>
    <name evidence="1" type="ORF">LPU83_pLPU83d_1634</name>
</gene>
<dbReference type="PATRIC" id="fig|348824.6.peg.7382"/>
<organism evidence="1 2">
    <name type="scientific">Rhizobium favelukesii</name>
    <dbReference type="NCBI Taxonomy" id="348824"/>
    <lineage>
        <taxon>Bacteria</taxon>
        <taxon>Pseudomonadati</taxon>
        <taxon>Pseudomonadota</taxon>
        <taxon>Alphaproteobacteria</taxon>
        <taxon>Hyphomicrobiales</taxon>
        <taxon>Rhizobiaceae</taxon>
        <taxon>Rhizobium/Agrobacterium group</taxon>
        <taxon>Rhizobium</taxon>
    </lineage>
</organism>
<evidence type="ECO:0000313" key="1">
    <source>
        <dbReference type="EMBL" id="CDM63004.1"/>
    </source>
</evidence>
<geneLocation type="plasmid" evidence="1 2">
    <name>pLPU83d</name>
</geneLocation>
<dbReference type="EMBL" id="HG916855">
    <property type="protein sequence ID" value="CDM63004.1"/>
    <property type="molecule type" value="Genomic_DNA"/>
</dbReference>
<evidence type="ECO:0000313" key="2">
    <source>
        <dbReference type="Proteomes" id="UP000019443"/>
    </source>
</evidence>
<sequence>MVEDRSIFRKRNWLATVRGIVAHSVSGPEVETAPCKLLLGNAILHVARLDASVCSTASATIELEGITLDCDECRRLALKYGDRLEVRE</sequence>
<dbReference type="KEGG" id="rhl:LPU83_pLPU83d_1634"/>